<dbReference type="PATRIC" id="fig|1439726.3.peg.1243"/>
<gene>
    <name evidence="2" type="ORF">A6302_01185</name>
</gene>
<evidence type="ECO:0000313" key="2">
    <source>
        <dbReference type="EMBL" id="ODN71496.1"/>
    </source>
</evidence>
<protein>
    <submittedName>
        <fullName evidence="2">Aminopeptidase</fullName>
    </submittedName>
</protein>
<dbReference type="GO" id="GO:0004177">
    <property type="term" value="F:aminopeptidase activity"/>
    <property type="evidence" value="ECO:0007669"/>
    <property type="project" value="UniProtKB-KW"/>
</dbReference>
<keyword evidence="2" id="KW-0031">Aminopeptidase</keyword>
<dbReference type="Pfam" id="PF00557">
    <property type="entry name" value="Peptidase_M24"/>
    <property type="match status" value="1"/>
</dbReference>
<organism evidence="2 3">
    <name type="scientific">Methylobrevis pamukkalensis</name>
    <dbReference type="NCBI Taxonomy" id="1439726"/>
    <lineage>
        <taxon>Bacteria</taxon>
        <taxon>Pseudomonadati</taxon>
        <taxon>Pseudomonadota</taxon>
        <taxon>Alphaproteobacteria</taxon>
        <taxon>Hyphomicrobiales</taxon>
        <taxon>Pleomorphomonadaceae</taxon>
        <taxon>Methylobrevis</taxon>
    </lineage>
</organism>
<dbReference type="CDD" id="cd01066">
    <property type="entry name" value="APP_MetAP"/>
    <property type="match status" value="1"/>
</dbReference>
<keyword evidence="2" id="KW-0645">Protease</keyword>
<dbReference type="EMBL" id="MCRJ01000020">
    <property type="protein sequence ID" value="ODN71496.1"/>
    <property type="molecule type" value="Genomic_DNA"/>
</dbReference>
<proteinExistence type="predicted"/>
<dbReference type="PANTHER" id="PTHR46112">
    <property type="entry name" value="AMINOPEPTIDASE"/>
    <property type="match status" value="1"/>
</dbReference>
<accession>A0A1E3H6T2</accession>
<dbReference type="InterPro" id="IPR036005">
    <property type="entry name" value="Creatinase/aminopeptidase-like"/>
</dbReference>
<reference evidence="2 3" key="1">
    <citation type="submission" date="2016-07" db="EMBL/GenBank/DDBJ databases">
        <title>Draft Genome Sequence of Methylobrevis pamukkalensis PK2.</title>
        <authorList>
            <person name="Vasilenko O.V."/>
            <person name="Doronina N.V."/>
            <person name="Shmareva M.N."/>
            <person name="Tarlachkov S.V."/>
            <person name="Mustakhimov I."/>
            <person name="Trotsenko Y.A."/>
        </authorList>
    </citation>
    <scope>NUCLEOTIDE SEQUENCE [LARGE SCALE GENOMIC DNA]</scope>
    <source>
        <strain evidence="2 3">PK2</strain>
    </source>
</reference>
<dbReference type="InterPro" id="IPR050659">
    <property type="entry name" value="Peptidase_M24B"/>
</dbReference>
<dbReference type="Gene3D" id="3.90.230.10">
    <property type="entry name" value="Creatinase/methionine aminopeptidase superfamily"/>
    <property type="match status" value="1"/>
</dbReference>
<evidence type="ECO:0000259" key="1">
    <source>
        <dbReference type="Pfam" id="PF00557"/>
    </source>
</evidence>
<dbReference type="Proteomes" id="UP000094622">
    <property type="component" value="Unassembled WGS sequence"/>
</dbReference>
<dbReference type="AlphaFoldDB" id="A0A1E3H6T2"/>
<dbReference type="SUPFAM" id="SSF55920">
    <property type="entry name" value="Creatinase/aminopeptidase"/>
    <property type="match status" value="1"/>
</dbReference>
<dbReference type="InterPro" id="IPR000994">
    <property type="entry name" value="Pept_M24"/>
</dbReference>
<dbReference type="PANTHER" id="PTHR46112:SF2">
    <property type="entry name" value="XAA-PRO AMINOPEPTIDASE P-RELATED"/>
    <property type="match status" value="1"/>
</dbReference>
<keyword evidence="2" id="KW-0378">Hydrolase</keyword>
<feature type="domain" description="Peptidase M24" evidence="1">
    <location>
        <begin position="2"/>
        <end position="171"/>
    </location>
</feature>
<name>A0A1E3H6T2_9HYPH</name>
<keyword evidence="3" id="KW-1185">Reference proteome</keyword>
<evidence type="ECO:0000313" key="3">
    <source>
        <dbReference type="Proteomes" id="UP000094622"/>
    </source>
</evidence>
<comment type="caution">
    <text evidence="2">The sequence shown here is derived from an EMBL/GenBank/DDBJ whole genome shotgun (WGS) entry which is preliminary data.</text>
</comment>
<sequence>MAEIRPGADEGKILAAMQGAVFENGGEYPANDFIIGSGADALLCRHKAGRRKLDASDQITLEFAGTCRHYHAALMRTVVVGEPGTRHLELYAAAREALEAVEAVMRPGNVFGDVFDAHAAAMDAHGLMQHRLNACGYSLGARFAPSWMDWPMFYRGNKAEIRPNMTLFAHMILADSATGTAMTLGRTYLTTEGDPEPLSKLSLDLPVVR</sequence>